<name>A0AAV5IV52_9ROSI</name>
<organism evidence="1 2">
    <name type="scientific">Rubroshorea leprosula</name>
    <dbReference type="NCBI Taxonomy" id="152421"/>
    <lineage>
        <taxon>Eukaryota</taxon>
        <taxon>Viridiplantae</taxon>
        <taxon>Streptophyta</taxon>
        <taxon>Embryophyta</taxon>
        <taxon>Tracheophyta</taxon>
        <taxon>Spermatophyta</taxon>
        <taxon>Magnoliopsida</taxon>
        <taxon>eudicotyledons</taxon>
        <taxon>Gunneridae</taxon>
        <taxon>Pentapetalae</taxon>
        <taxon>rosids</taxon>
        <taxon>malvids</taxon>
        <taxon>Malvales</taxon>
        <taxon>Dipterocarpaceae</taxon>
        <taxon>Rubroshorea</taxon>
    </lineage>
</organism>
<sequence length="181" mass="20869">MQETRISEEHHGLFPDNYDLANAYEDIPPILDLSFANPRSEFNDLCEEKAACEEEQLLPGGWRNWRWEFDSIFSGLSGDGVVPNGDAKNENGHDGNAVTSDDPYHVDENYEGFSSCCDHAYYQGDADYNPWSGNGYREEDSYSYGEEEYKSWYRYGMDEVGFCDSIFGYFPCLLKDQRPYE</sequence>
<protein>
    <submittedName>
        <fullName evidence="1">Uncharacterized protein</fullName>
    </submittedName>
</protein>
<dbReference type="AlphaFoldDB" id="A0AAV5IV52"/>
<gene>
    <name evidence="1" type="ORF">SLEP1_g17710</name>
</gene>
<accession>A0AAV5IV52</accession>
<dbReference type="EMBL" id="BPVZ01000024">
    <property type="protein sequence ID" value="GKV05736.1"/>
    <property type="molecule type" value="Genomic_DNA"/>
</dbReference>
<evidence type="ECO:0000313" key="1">
    <source>
        <dbReference type="EMBL" id="GKV05736.1"/>
    </source>
</evidence>
<evidence type="ECO:0000313" key="2">
    <source>
        <dbReference type="Proteomes" id="UP001054252"/>
    </source>
</evidence>
<proteinExistence type="predicted"/>
<keyword evidence="2" id="KW-1185">Reference proteome</keyword>
<comment type="caution">
    <text evidence="1">The sequence shown here is derived from an EMBL/GenBank/DDBJ whole genome shotgun (WGS) entry which is preliminary data.</text>
</comment>
<dbReference type="Proteomes" id="UP001054252">
    <property type="component" value="Unassembled WGS sequence"/>
</dbReference>
<reference evidence="1 2" key="1">
    <citation type="journal article" date="2021" name="Commun. Biol.">
        <title>The genome of Shorea leprosula (Dipterocarpaceae) highlights the ecological relevance of drought in aseasonal tropical rainforests.</title>
        <authorList>
            <person name="Ng K.K.S."/>
            <person name="Kobayashi M.J."/>
            <person name="Fawcett J.A."/>
            <person name="Hatakeyama M."/>
            <person name="Paape T."/>
            <person name="Ng C.H."/>
            <person name="Ang C.C."/>
            <person name="Tnah L.H."/>
            <person name="Lee C.T."/>
            <person name="Nishiyama T."/>
            <person name="Sese J."/>
            <person name="O'Brien M.J."/>
            <person name="Copetti D."/>
            <person name="Mohd Noor M.I."/>
            <person name="Ong R.C."/>
            <person name="Putra M."/>
            <person name="Sireger I.Z."/>
            <person name="Indrioko S."/>
            <person name="Kosugi Y."/>
            <person name="Izuno A."/>
            <person name="Isagi Y."/>
            <person name="Lee S.L."/>
            <person name="Shimizu K.K."/>
        </authorList>
    </citation>
    <scope>NUCLEOTIDE SEQUENCE [LARGE SCALE GENOMIC DNA]</scope>
    <source>
        <strain evidence="1">214</strain>
    </source>
</reference>